<keyword evidence="2" id="KW-1185">Reference proteome</keyword>
<dbReference type="KEGG" id="paur:FGL86_05740"/>
<dbReference type="RefSeq" id="WP_147183691.1">
    <property type="nucleotide sequence ID" value="NZ_CP042382.1"/>
</dbReference>
<organism evidence="1 2">
    <name type="scientific">Pistricoccus aurantiacus</name>
    <dbReference type="NCBI Taxonomy" id="1883414"/>
    <lineage>
        <taxon>Bacteria</taxon>
        <taxon>Pseudomonadati</taxon>
        <taxon>Pseudomonadota</taxon>
        <taxon>Gammaproteobacteria</taxon>
        <taxon>Oceanospirillales</taxon>
        <taxon>Halomonadaceae</taxon>
        <taxon>Pistricoccus</taxon>
    </lineage>
</organism>
<dbReference type="AlphaFoldDB" id="A0A5B8SNK4"/>
<reference evidence="1 2" key="1">
    <citation type="submission" date="2019-06" db="EMBL/GenBank/DDBJ databases">
        <title>Genome analyses of bacteria isolated from kimchi.</title>
        <authorList>
            <person name="Lee S."/>
            <person name="Ahn S."/>
            <person name="Roh S."/>
        </authorList>
    </citation>
    <scope>NUCLEOTIDE SEQUENCE [LARGE SCALE GENOMIC DNA]</scope>
    <source>
        <strain evidence="1 2">CBA4606</strain>
    </source>
</reference>
<protein>
    <submittedName>
        <fullName evidence="1">Uncharacterized protein</fullName>
    </submittedName>
</protein>
<evidence type="ECO:0000313" key="2">
    <source>
        <dbReference type="Proteomes" id="UP000321272"/>
    </source>
</evidence>
<sequence>MNDNMNYWLADVDVDVILAALRLLQRMSQRDIPDAILEIAGDSLEAVDIDRLCERLNLDGQADAQDPRDVLIQRIRAELSRPEWDADTAANLATALVDAGWPPFLSEHEGWYLDVVDGAYAVVLKDDGPFRSDIEAVVAIARQFAAGSRWHGQVLETFGMTACGQGSPLYTSLCSYFR</sequence>
<name>A0A5B8SNK4_9GAMM</name>
<dbReference type="EMBL" id="CP042382">
    <property type="protein sequence ID" value="QEA38629.1"/>
    <property type="molecule type" value="Genomic_DNA"/>
</dbReference>
<accession>A0A5B8SNK4</accession>
<dbReference type="Proteomes" id="UP000321272">
    <property type="component" value="Chromosome"/>
</dbReference>
<evidence type="ECO:0000313" key="1">
    <source>
        <dbReference type="EMBL" id="QEA38629.1"/>
    </source>
</evidence>
<proteinExistence type="predicted"/>
<gene>
    <name evidence="1" type="ORF">FGL86_05740</name>
</gene>
<dbReference type="OrthoDB" id="6183344at2"/>